<feature type="domain" description="Helix-turn-helix" evidence="1">
    <location>
        <begin position="4"/>
        <end position="51"/>
    </location>
</feature>
<evidence type="ECO:0000313" key="3">
    <source>
        <dbReference type="EMBL" id="PLR94891.1"/>
    </source>
</evidence>
<dbReference type="InterPro" id="IPR041657">
    <property type="entry name" value="HTH_17"/>
</dbReference>
<dbReference type="NCBIfam" id="TIGR01764">
    <property type="entry name" value="excise"/>
    <property type="match status" value="1"/>
</dbReference>
<dbReference type="Proteomes" id="UP000234951">
    <property type="component" value="Unassembled WGS sequence"/>
</dbReference>
<sequence>MKILTVNEVAEILKLSKCKVYALAKNGEIPIVKIGGSIRVIQEELENFLKGGEVK</sequence>
<dbReference type="InterPro" id="IPR010093">
    <property type="entry name" value="SinI_DNA-bd"/>
</dbReference>
<gene>
    <name evidence="2" type="ORF">CU635_15260</name>
    <name evidence="3" type="ORF">CVD25_15615</name>
</gene>
<dbReference type="OrthoDB" id="2909824at2"/>
<evidence type="ECO:0000313" key="5">
    <source>
        <dbReference type="Proteomes" id="UP000235114"/>
    </source>
</evidence>
<dbReference type="AlphaFoldDB" id="A0A2N5GJJ9"/>
<evidence type="ECO:0000313" key="2">
    <source>
        <dbReference type="EMBL" id="PLR81327.1"/>
    </source>
</evidence>
<dbReference type="SUPFAM" id="SSF46955">
    <property type="entry name" value="Putative DNA-binding domain"/>
    <property type="match status" value="1"/>
</dbReference>
<evidence type="ECO:0000259" key="1">
    <source>
        <dbReference type="Pfam" id="PF12728"/>
    </source>
</evidence>
<reference evidence="3 5" key="2">
    <citation type="submission" date="2017-12" db="EMBL/GenBank/DDBJ databases">
        <title>Comparative Functional Genomics of Dry Heat Resistant strains isolated from the Viking Spacecraft.</title>
        <authorList>
            <person name="Seuylemezian A."/>
            <person name="Cooper K."/>
            <person name="Vaishampayan P."/>
        </authorList>
    </citation>
    <scope>NUCLEOTIDE SEQUENCE [LARGE SCALE GENOMIC DNA]</scope>
    <source>
        <strain evidence="3 5">ATCC 29669</strain>
    </source>
</reference>
<dbReference type="EMBL" id="PGVA01000036">
    <property type="protein sequence ID" value="PLR81327.1"/>
    <property type="molecule type" value="Genomic_DNA"/>
</dbReference>
<comment type="caution">
    <text evidence="2">The sequence shown here is derived from an EMBL/GenBank/DDBJ whole genome shotgun (WGS) entry which is preliminary data.</text>
</comment>
<proteinExistence type="predicted"/>
<reference evidence="2 4" key="1">
    <citation type="submission" date="2017-11" db="EMBL/GenBank/DDBJ databases">
        <title>Comparitive Functional Genomics of Dry Heat Resistant strains isolated from the Viking Spacecraft.</title>
        <authorList>
            <person name="Seuylemezian A."/>
            <person name="Cooper K."/>
            <person name="Vaishampayan P."/>
        </authorList>
    </citation>
    <scope>NUCLEOTIDE SEQUENCE [LARGE SCALE GENOMIC DNA]</scope>
    <source>
        <strain evidence="2 4">M4.6</strain>
    </source>
</reference>
<organism evidence="2 4">
    <name type="scientific">Bacillus canaveralius</name>
    <dbReference type="NCBI Taxonomy" id="1403243"/>
    <lineage>
        <taxon>Bacteria</taxon>
        <taxon>Bacillati</taxon>
        <taxon>Bacillota</taxon>
        <taxon>Bacilli</taxon>
        <taxon>Bacillales</taxon>
        <taxon>Bacillaceae</taxon>
        <taxon>Bacillus</taxon>
    </lineage>
</organism>
<accession>A0A2N5GJJ9</accession>
<keyword evidence="5" id="KW-1185">Reference proteome</keyword>
<dbReference type="EMBL" id="PGVD01000045">
    <property type="protein sequence ID" value="PLR94891.1"/>
    <property type="molecule type" value="Genomic_DNA"/>
</dbReference>
<name>A0A2N5GJJ9_9BACI</name>
<dbReference type="Pfam" id="PF12728">
    <property type="entry name" value="HTH_17"/>
    <property type="match status" value="1"/>
</dbReference>
<dbReference type="RefSeq" id="WP_019155237.1">
    <property type="nucleotide sequence ID" value="NZ_PGVA01000036.1"/>
</dbReference>
<dbReference type="GO" id="GO:0003677">
    <property type="term" value="F:DNA binding"/>
    <property type="evidence" value="ECO:0007669"/>
    <property type="project" value="UniProtKB-KW"/>
</dbReference>
<protein>
    <submittedName>
        <fullName evidence="2">DNA-binding protein</fullName>
    </submittedName>
</protein>
<evidence type="ECO:0000313" key="4">
    <source>
        <dbReference type="Proteomes" id="UP000234951"/>
    </source>
</evidence>
<keyword evidence="2" id="KW-0238">DNA-binding</keyword>
<dbReference type="InterPro" id="IPR009061">
    <property type="entry name" value="DNA-bd_dom_put_sf"/>
</dbReference>
<dbReference type="Proteomes" id="UP000235114">
    <property type="component" value="Unassembled WGS sequence"/>
</dbReference>